<keyword evidence="4" id="KW-1185">Reference proteome</keyword>
<comment type="caution">
    <text evidence="3">The sequence shown here is derived from an EMBL/GenBank/DDBJ whole genome shotgun (WGS) entry which is preliminary data.</text>
</comment>
<evidence type="ECO:0000259" key="1">
    <source>
        <dbReference type="PROSITE" id="PS50208"/>
    </source>
</evidence>
<evidence type="ECO:0000313" key="3">
    <source>
        <dbReference type="EMBL" id="KAF7993497.1"/>
    </source>
</evidence>
<dbReference type="CDD" id="cd00096">
    <property type="entry name" value="Ig"/>
    <property type="match status" value="1"/>
</dbReference>
<dbReference type="InterPro" id="IPR011029">
    <property type="entry name" value="DEATH-like_dom_sf"/>
</dbReference>
<dbReference type="PROSITE" id="PS50835">
    <property type="entry name" value="IG_LIKE"/>
    <property type="match status" value="2"/>
</dbReference>
<evidence type="ECO:0000259" key="2">
    <source>
        <dbReference type="PROSITE" id="PS50835"/>
    </source>
</evidence>
<proteinExistence type="predicted"/>
<feature type="domain" description="Caspase family p20" evidence="1">
    <location>
        <begin position="290"/>
        <end position="367"/>
    </location>
</feature>
<sequence>MYKYNHKLIIQNIPFLIWKQLVNELEKNSNWLKLAEHVAKIGSLGNTWISSLENNIYNDENKKPAENLLDELNMRLCNVGVLCNLLEECNLLMALSIFRHPEPLIIIKQPNENTTNIKIALGNKLKINCKAKGLPPPSYTWYHENVKLNNENNDELIIDINNINQEGKYNCLIKQIDCNNNVIDKKITESINLIIKATPIIIEIQPLTYLEIKKNHKLELTCQVKSHPEPSYQWYRDNTKLDNQINNKLLIKNFNENDEGKYYCHIKNNISEIFTNKCNIVMKYSREKATAKIALLIANEDYDNHDKLNNPKNDVAKLSQLLIDIGFNVICLCNLTNQQIKNSMLLFSKLLNEGVYGLFYFSGHGFKMQESYILPIDAPKSYLRCHAICESELLSMIIPNDPSLLIIILDTCQTVPPKELNPHIHNEIPKINEYRSKKNLRNLIQAYSTSSYRPSYERSSSNTGLYVTHLCKYITKDIPVQKVFEKVGESIDIWFKGKERNQIPMFSLTVTKPYRLTDALYPGTIPKNILLLNKLTKFQTKIIDITFQPCGINGKLKITQYTKSFLNSIKLNIINDVDDNLMINLYNTIPIERNNLFCSNKIGEFRIHNPQTCKAPLAISIKKNNNAIGEFKFNIMEHVPSILGFLS</sequence>
<name>A0A835CRN3_APHGI</name>
<dbReference type="PROSITE" id="PS50208">
    <property type="entry name" value="CASPASE_P20"/>
    <property type="match status" value="1"/>
</dbReference>
<dbReference type="InterPro" id="IPR036179">
    <property type="entry name" value="Ig-like_dom_sf"/>
</dbReference>
<dbReference type="SUPFAM" id="SSF47986">
    <property type="entry name" value="DEATH domain"/>
    <property type="match status" value="1"/>
</dbReference>
<dbReference type="InterPro" id="IPR007110">
    <property type="entry name" value="Ig-like_dom"/>
</dbReference>
<dbReference type="OrthoDB" id="417046at2759"/>
<feature type="domain" description="Ig-like" evidence="2">
    <location>
        <begin position="103"/>
        <end position="188"/>
    </location>
</feature>
<dbReference type="EMBL" id="JACMRX010000003">
    <property type="protein sequence ID" value="KAF7993497.1"/>
    <property type="molecule type" value="Genomic_DNA"/>
</dbReference>
<dbReference type="Gene3D" id="3.40.50.1460">
    <property type="match status" value="1"/>
</dbReference>
<dbReference type="GO" id="GO:0004197">
    <property type="term" value="F:cysteine-type endopeptidase activity"/>
    <property type="evidence" value="ECO:0007669"/>
    <property type="project" value="InterPro"/>
</dbReference>
<dbReference type="SUPFAM" id="SSF52129">
    <property type="entry name" value="Caspase-like"/>
    <property type="match status" value="1"/>
</dbReference>
<feature type="domain" description="Ig-like" evidence="2">
    <location>
        <begin position="199"/>
        <end position="275"/>
    </location>
</feature>
<dbReference type="InterPro" id="IPR001309">
    <property type="entry name" value="Pept_C14_p20"/>
</dbReference>
<dbReference type="Pfam" id="PF00656">
    <property type="entry name" value="Peptidase_C14"/>
    <property type="match status" value="1"/>
</dbReference>
<evidence type="ECO:0008006" key="5">
    <source>
        <dbReference type="Google" id="ProtNLM"/>
    </source>
</evidence>
<protein>
    <recommendedName>
        <fullName evidence="5">Mucosa-associated lymphoid tissue lymphoma translocation protein 1</fullName>
    </recommendedName>
</protein>
<dbReference type="PANTHER" id="PTHR22576">
    <property type="entry name" value="MUCOSA ASSOCIATED LYMPHOID TISSUE LYMPHOMA TRANSLOCATION PROTEIN 1/PARACASPASE"/>
    <property type="match status" value="1"/>
</dbReference>
<dbReference type="SMART" id="SM00408">
    <property type="entry name" value="IGc2"/>
    <property type="match status" value="2"/>
</dbReference>
<dbReference type="Gene3D" id="2.60.40.10">
    <property type="entry name" value="Immunoglobulins"/>
    <property type="match status" value="2"/>
</dbReference>
<dbReference type="InterPro" id="IPR029030">
    <property type="entry name" value="Caspase-like_dom_sf"/>
</dbReference>
<accession>A0A835CRN3</accession>
<dbReference type="InterPro" id="IPR003598">
    <property type="entry name" value="Ig_sub2"/>
</dbReference>
<dbReference type="GO" id="GO:0006508">
    <property type="term" value="P:proteolysis"/>
    <property type="evidence" value="ECO:0007669"/>
    <property type="project" value="InterPro"/>
</dbReference>
<dbReference type="Proteomes" id="UP000639338">
    <property type="component" value="Unassembled WGS sequence"/>
</dbReference>
<dbReference type="InterPro" id="IPR052039">
    <property type="entry name" value="Caspase-related_regulators"/>
</dbReference>
<dbReference type="Gene3D" id="1.10.533.10">
    <property type="entry name" value="Death Domain, Fas"/>
    <property type="match status" value="1"/>
</dbReference>
<dbReference type="InterPro" id="IPR011600">
    <property type="entry name" value="Pept_C14_caspase"/>
</dbReference>
<reference evidence="3 4" key="1">
    <citation type="submission" date="2020-08" db="EMBL/GenBank/DDBJ databases">
        <title>Aphidius gifuensis genome sequencing and assembly.</title>
        <authorList>
            <person name="Du Z."/>
        </authorList>
    </citation>
    <scope>NUCLEOTIDE SEQUENCE [LARGE SCALE GENOMIC DNA]</scope>
    <source>
        <strain evidence="3">YNYX2018</strain>
        <tissue evidence="3">Adults</tissue>
    </source>
</reference>
<evidence type="ECO:0000313" key="4">
    <source>
        <dbReference type="Proteomes" id="UP000639338"/>
    </source>
</evidence>
<dbReference type="PANTHER" id="PTHR22576:SF37">
    <property type="entry name" value="MUCOSA-ASSOCIATED LYMPHOID TISSUE LYMPHOMA TRANSLOCATION PROTEIN 1"/>
    <property type="match status" value="1"/>
</dbReference>
<dbReference type="AlphaFoldDB" id="A0A835CRN3"/>
<dbReference type="InterPro" id="IPR013783">
    <property type="entry name" value="Ig-like_fold"/>
</dbReference>
<dbReference type="SMART" id="SM00409">
    <property type="entry name" value="IG"/>
    <property type="match status" value="2"/>
</dbReference>
<dbReference type="InterPro" id="IPR003599">
    <property type="entry name" value="Ig_sub"/>
</dbReference>
<organism evidence="3 4">
    <name type="scientific">Aphidius gifuensis</name>
    <name type="common">Parasitoid wasp</name>
    <dbReference type="NCBI Taxonomy" id="684658"/>
    <lineage>
        <taxon>Eukaryota</taxon>
        <taxon>Metazoa</taxon>
        <taxon>Ecdysozoa</taxon>
        <taxon>Arthropoda</taxon>
        <taxon>Hexapoda</taxon>
        <taxon>Insecta</taxon>
        <taxon>Pterygota</taxon>
        <taxon>Neoptera</taxon>
        <taxon>Endopterygota</taxon>
        <taxon>Hymenoptera</taxon>
        <taxon>Apocrita</taxon>
        <taxon>Ichneumonoidea</taxon>
        <taxon>Braconidae</taxon>
        <taxon>Aphidiinae</taxon>
        <taxon>Aphidius</taxon>
    </lineage>
</organism>
<gene>
    <name evidence="3" type="ORF">HCN44_010092</name>
</gene>
<dbReference type="Pfam" id="PF13927">
    <property type="entry name" value="Ig_3"/>
    <property type="match status" value="2"/>
</dbReference>
<dbReference type="SUPFAM" id="SSF48726">
    <property type="entry name" value="Immunoglobulin"/>
    <property type="match status" value="1"/>
</dbReference>